<dbReference type="Proteomes" id="UP000590811">
    <property type="component" value="Unassembled WGS sequence"/>
</dbReference>
<dbReference type="EMBL" id="RBXT01000001">
    <property type="protein sequence ID" value="RKT78094.1"/>
    <property type="molecule type" value="Genomic_DNA"/>
</dbReference>
<proteinExistence type="predicted"/>
<accession>A0A495XYZ6</accession>
<protein>
    <recommendedName>
        <fullName evidence="5">Acetone carboxylase</fullName>
    </recommendedName>
</protein>
<evidence type="ECO:0000313" key="3">
    <source>
        <dbReference type="Proteomes" id="UP000278440"/>
    </source>
</evidence>
<name>A0A495XYZ6_9MICO</name>
<dbReference type="Proteomes" id="UP000278440">
    <property type="component" value="Unassembled WGS sequence"/>
</dbReference>
<reference evidence="1 4" key="2">
    <citation type="submission" date="2020-08" db="EMBL/GenBank/DDBJ databases">
        <title>Genomic Encyclopedia of Type Strains, Phase IV (KMG-V): Genome sequencing to study the core and pangenomes of soil and plant-associated prokaryotes.</title>
        <authorList>
            <person name="Whitman W."/>
        </authorList>
    </citation>
    <scope>NUCLEOTIDE SEQUENCE [LARGE SCALE GENOMIC DNA]</scope>
    <source>
        <strain evidence="1 4">B3ACCR2</strain>
    </source>
</reference>
<evidence type="ECO:0000313" key="2">
    <source>
        <dbReference type="EMBL" id="RKT78094.1"/>
    </source>
</evidence>
<dbReference type="EMBL" id="JACHVT010000006">
    <property type="protein sequence ID" value="MBB2987706.1"/>
    <property type="molecule type" value="Genomic_DNA"/>
</dbReference>
<reference evidence="2 3" key="1">
    <citation type="submission" date="2018-10" db="EMBL/GenBank/DDBJ databases">
        <title>Sequencing the genomes of 1000 actinobacteria strains.</title>
        <authorList>
            <person name="Klenk H.-P."/>
        </authorList>
    </citation>
    <scope>NUCLEOTIDE SEQUENCE [LARGE SCALE GENOMIC DNA]</scope>
    <source>
        <strain evidence="2 3">DSM 44267</strain>
    </source>
</reference>
<gene>
    <name evidence="2" type="ORF">DFJ68_1530</name>
    <name evidence="1" type="ORF">FHW14_002892</name>
</gene>
<dbReference type="RefSeq" id="WP_308331679.1">
    <property type="nucleotide sequence ID" value="NZ_JACHVT010000006.1"/>
</dbReference>
<evidence type="ECO:0000313" key="1">
    <source>
        <dbReference type="EMBL" id="MBB2987706.1"/>
    </source>
</evidence>
<organism evidence="2 3">
    <name type="scientific">Terracoccus luteus</name>
    <dbReference type="NCBI Taxonomy" id="53356"/>
    <lineage>
        <taxon>Bacteria</taxon>
        <taxon>Bacillati</taxon>
        <taxon>Actinomycetota</taxon>
        <taxon>Actinomycetes</taxon>
        <taxon>Micrococcales</taxon>
        <taxon>Intrasporangiaceae</taxon>
        <taxon>Terracoccus</taxon>
    </lineage>
</organism>
<sequence>MNLLTGAGLGGLDPAATRAAGSGVDADRRVCSAKGCRADAEHAVVWRNPKLHVEGRRKVWLACGEHRASLADFVSARGFLIEVVGVDALTAADG</sequence>
<dbReference type="AlphaFoldDB" id="A0A495XYZ6"/>
<comment type="caution">
    <text evidence="2">The sequence shown here is derived from an EMBL/GenBank/DDBJ whole genome shotgun (WGS) entry which is preliminary data.</text>
</comment>
<keyword evidence="3" id="KW-1185">Reference proteome</keyword>
<evidence type="ECO:0000313" key="4">
    <source>
        <dbReference type="Proteomes" id="UP000590811"/>
    </source>
</evidence>
<evidence type="ECO:0008006" key="5">
    <source>
        <dbReference type="Google" id="ProtNLM"/>
    </source>
</evidence>